<keyword evidence="2" id="KW-1185">Reference proteome</keyword>
<gene>
    <name evidence="1" type="ORF">ATK30_8877</name>
</gene>
<evidence type="ECO:0000313" key="2">
    <source>
        <dbReference type="Proteomes" id="UP000233750"/>
    </source>
</evidence>
<dbReference type="Proteomes" id="UP000233750">
    <property type="component" value="Unassembled WGS sequence"/>
</dbReference>
<sequence length="35" mass="3859">MDNRPSRADQRRARNALARQAATVLVALLLAGARR</sequence>
<reference evidence="1 2" key="1">
    <citation type="submission" date="2017-12" db="EMBL/GenBank/DDBJ databases">
        <title>Sequencing the genomes of 1000 Actinobacteria strains.</title>
        <authorList>
            <person name="Klenk H.-P."/>
        </authorList>
    </citation>
    <scope>NUCLEOTIDE SEQUENCE [LARGE SCALE GENOMIC DNA]</scope>
    <source>
        <strain evidence="1 2">DSM 45165</strain>
    </source>
</reference>
<organism evidence="1 2">
    <name type="scientific">Amycolatopsis echigonensis</name>
    <dbReference type="NCBI Taxonomy" id="2576905"/>
    <lineage>
        <taxon>Bacteria</taxon>
        <taxon>Bacillati</taxon>
        <taxon>Actinomycetota</taxon>
        <taxon>Actinomycetes</taxon>
        <taxon>Pseudonocardiales</taxon>
        <taxon>Pseudonocardiaceae</taxon>
        <taxon>Amycolatopsis</taxon>
    </lineage>
</organism>
<comment type="caution">
    <text evidence="1">The sequence shown here is derived from an EMBL/GenBank/DDBJ whole genome shotgun (WGS) entry which is preliminary data.</text>
</comment>
<dbReference type="EMBL" id="PJMY01000003">
    <property type="protein sequence ID" value="PKV97875.1"/>
    <property type="molecule type" value="Genomic_DNA"/>
</dbReference>
<name>A0A2N3WVJ2_9PSEU</name>
<evidence type="ECO:0000313" key="1">
    <source>
        <dbReference type="EMBL" id="PKV97875.1"/>
    </source>
</evidence>
<proteinExistence type="predicted"/>
<protein>
    <submittedName>
        <fullName evidence="1">Uncharacterized protein</fullName>
    </submittedName>
</protein>
<accession>A0A2N3WVJ2</accession>
<dbReference type="AlphaFoldDB" id="A0A2N3WVJ2"/>